<reference evidence="1 2" key="1">
    <citation type="journal article" date="2006" name="Nature">
        <title>Global trends of whole-genome duplications revealed by the ciliate Paramecium tetraurelia.</title>
        <authorList>
            <consortium name="Genoscope"/>
            <person name="Aury J.-M."/>
            <person name="Jaillon O."/>
            <person name="Duret L."/>
            <person name="Noel B."/>
            <person name="Jubin C."/>
            <person name="Porcel B.M."/>
            <person name="Segurens B."/>
            <person name="Daubin V."/>
            <person name="Anthouard V."/>
            <person name="Aiach N."/>
            <person name="Arnaiz O."/>
            <person name="Billaut A."/>
            <person name="Beisson J."/>
            <person name="Blanc I."/>
            <person name="Bouhouche K."/>
            <person name="Camara F."/>
            <person name="Duharcourt S."/>
            <person name="Guigo R."/>
            <person name="Gogendeau D."/>
            <person name="Katinka M."/>
            <person name="Keller A.-M."/>
            <person name="Kissmehl R."/>
            <person name="Klotz C."/>
            <person name="Koll F."/>
            <person name="Le Moue A."/>
            <person name="Lepere C."/>
            <person name="Malinsky S."/>
            <person name="Nowacki M."/>
            <person name="Nowak J.K."/>
            <person name="Plattner H."/>
            <person name="Poulain J."/>
            <person name="Ruiz F."/>
            <person name="Serrano V."/>
            <person name="Zagulski M."/>
            <person name="Dessen P."/>
            <person name="Betermier M."/>
            <person name="Weissenbach J."/>
            <person name="Scarpelli C."/>
            <person name="Schachter V."/>
            <person name="Sperling L."/>
            <person name="Meyer E."/>
            <person name="Cohen J."/>
            <person name="Wincker P."/>
        </authorList>
    </citation>
    <scope>NUCLEOTIDE SEQUENCE [LARGE SCALE GENOMIC DNA]</scope>
    <source>
        <strain evidence="1 2">Stock d4-2</strain>
    </source>
</reference>
<evidence type="ECO:0000313" key="1">
    <source>
        <dbReference type="EMBL" id="CAK74445.1"/>
    </source>
</evidence>
<name>A0CUH8_PARTE</name>
<dbReference type="GeneID" id="5027627"/>
<sequence>MTINLILSYTLDQLQHNQKDKMTSSIYTNFTMTNQFYYFSLMNFNRQESFSRRNTILSRPNRLYSIQDRNQTEDLKILVELSCRRNSIQDHPSTLRQPNSQRCQIQKYRNLYLYDKKLFKNRRESKSQKENCHEQKESKFSIKLQMPQTHLKQEEEMKIFKLKLMKSEVIRNRIPEISKDAKPNNFRNNKKMSNLNLEPLKFANLVVLPSVRGWDNNNQSSYRSN</sequence>
<dbReference type="Proteomes" id="UP000000600">
    <property type="component" value="Unassembled WGS sequence"/>
</dbReference>
<dbReference type="AlphaFoldDB" id="A0CUH8"/>
<dbReference type="OMA" id="NSIQDHP"/>
<dbReference type="RefSeq" id="XP_001441842.1">
    <property type="nucleotide sequence ID" value="XM_001441805.1"/>
</dbReference>
<dbReference type="InParanoid" id="A0CUH8"/>
<organism evidence="1 2">
    <name type="scientific">Paramecium tetraurelia</name>
    <dbReference type="NCBI Taxonomy" id="5888"/>
    <lineage>
        <taxon>Eukaryota</taxon>
        <taxon>Sar</taxon>
        <taxon>Alveolata</taxon>
        <taxon>Ciliophora</taxon>
        <taxon>Intramacronucleata</taxon>
        <taxon>Oligohymenophorea</taxon>
        <taxon>Peniculida</taxon>
        <taxon>Parameciidae</taxon>
        <taxon>Paramecium</taxon>
    </lineage>
</organism>
<dbReference type="OrthoDB" id="298597at2759"/>
<evidence type="ECO:0000313" key="2">
    <source>
        <dbReference type="Proteomes" id="UP000000600"/>
    </source>
</evidence>
<gene>
    <name evidence="1" type="ORF">GSPATT00010645001</name>
</gene>
<protein>
    <submittedName>
        <fullName evidence="1">Uncharacterized protein</fullName>
    </submittedName>
</protein>
<dbReference type="HOGENOM" id="CLU_1231918_0_0_1"/>
<accession>A0CUH8</accession>
<proteinExistence type="predicted"/>
<dbReference type="EMBL" id="CT868185">
    <property type="protein sequence ID" value="CAK74445.1"/>
    <property type="molecule type" value="Genomic_DNA"/>
</dbReference>
<dbReference type="KEGG" id="ptm:GSPATT00010645001"/>
<keyword evidence="2" id="KW-1185">Reference proteome</keyword>